<evidence type="ECO:0000256" key="2">
    <source>
        <dbReference type="ARBA" id="ARBA00022691"/>
    </source>
</evidence>
<name>A0A1I3KNZ7_9RHOB</name>
<protein>
    <submittedName>
        <fullName evidence="7">4Fe-4S single cluster domain-containing protein</fullName>
    </submittedName>
</protein>
<dbReference type="EMBL" id="FORH01000001">
    <property type="protein sequence ID" value="SFI74232.1"/>
    <property type="molecule type" value="Genomic_DNA"/>
</dbReference>
<keyword evidence="2" id="KW-0949">S-adenosyl-L-methionine</keyword>
<evidence type="ECO:0000256" key="5">
    <source>
        <dbReference type="ARBA" id="ARBA00023014"/>
    </source>
</evidence>
<evidence type="ECO:0000313" key="7">
    <source>
        <dbReference type="EMBL" id="SFI74232.1"/>
    </source>
</evidence>
<keyword evidence="8" id="KW-1185">Reference proteome</keyword>
<dbReference type="InterPro" id="IPR013785">
    <property type="entry name" value="Aldolase_TIM"/>
</dbReference>
<evidence type="ECO:0000256" key="3">
    <source>
        <dbReference type="ARBA" id="ARBA00022723"/>
    </source>
</evidence>
<dbReference type="AlphaFoldDB" id="A0A1I3KNZ7"/>
<dbReference type="SUPFAM" id="SSF102114">
    <property type="entry name" value="Radical SAM enzymes"/>
    <property type="match status" value="1"/>
</dbReference>
<keyword evidence="3" id="KW-0479">Metal-binding</keyword>
<reference evidence="8" key="1">
    <citation type="submission" date="2016-10" db="EMBL/GenBank/DDBJ databases">
        <authorList>
            <person name="Varghese N."/>
            <person name="Submissions S."/>
        </authorList>
    </citation>
    <scope>NUCLEOTIDE SEQUENCE [LARGE SCALE GENOMIC DNA]</scope>
    <source>
        <strain evidence="8">DSM 26471</strain>
    </source>
</reference>
<accession>A0A1I3KNZ7</accession>
<dbReference type="PANTHER" id="PTHR11228:SF7">
    <property type="entry name" value="PQQA PEPTIDE CYCLASE"/>
    <property type="match status" value="1"/>
</dbReference>
<dbReference type="Pfam" id="PF04055">
    <property type="entry name" value="Radical_SAM"/>
    <property type="match status" value="1"/>
</dbReference>
<dbReference type="InterPro" id="IPR050377">
    <property type="entry name" value="Radical_SAM_PqqE_MftC-like"/>
</dbReference>
<evidence type="ECO:0000313" key="8">
    <source>
        <dbReference type="Proteomes" id="UP000199630"/>
    </source>
</evidence>
<gene>
    <name evidence="7" type="ORF">SAMN04487991_0754</name>
</gene>
<comment type="cofactor">
    <cofactor evidence="1">
        <name>[4Fe-4S] cluster</name>
        <dbReference type="ChEBI" id="CHEBI:49883"/>
    </cofactor>
</comment>
<dbReference type="STRING" id="588602.SAMN04487991_0754"/>
<dbReference type="GO" id="GO:0051536">
    <property type="term" value="F:iron-sulfur cluster binding"/>
    <property type="evidence" value="ECO:0007669"/>
    <property type="project" value="UniProtKB-KW"/>
</dbReference>
<evidence type="ECO:0000256" key="1">
    <source>
        <dbReference type="ARBA" id="ARBA00001966"/>
    </source>
</evidence>
<organism evidence="7 8">
    <name type="scientific">Celeribacter neptunius</name>
    <dbReference type="NCBI Taxonomy" id="588602"/>
    <lineage>
        <taxon>Bacteria</taxon>
        <taxon>Pseudomonadati</taxon>
        <taxon>Pseudomonadota</taxon>
        <taxon>Alphaproteobacteria</taxon>
        <taxon>Rhodobacterales</taxon>
        <taxon>Roseobacteraceae</taxon>
        <taxon>Celeribacter</taxon>
    </lineage>
</organism>
<dbReference type="SFLD" id="SFLDG01067">
    <property type="entry name" value="SPASM/twitch_domain_containing"/>
    <property type="match status" value="1"/>
</dbReference>
<dbReference type="CDD" id="cd01335">
    <property type="entry name" value="Radical_SAM"/>
    <property type="match status" value="1"/>
</dbReference>
<dbReference type="PANTHER" id="PTHR11228">
    <property type="entry name" value="RADICAL SAM DOMAIN PROTEIN"/>
    <property type="match status" value="1"/>
</dbReference>
<sequence>MTVSCEQVSRYGEHIAISVTNSCPLQCAHCISGSAPDTARGASGLIEAFDALLARWPIINHVTFTGGEPFHHPEELAEFAARAKARGVRYGVITGAFWGKSERSCDRYLKAVPDLATMTVSTDLYHQQFVTHRHVLNVVKAARKRGIHVKVRFTHADPMPEAERAVEAALKADLRPEELEYAPLQKYGRAVEQGIGRSYDRWSPQPRETKYGICPSTGPHIFENGRVMPCCNTIVSLRDTDIPLDFGNAITEGVPKVQANRAQNTFWLAIKVLGFDWLKDRLSELNPAYAEYAPINACDFCFDGCKPGGIRDDIARLMADPSLALYVHSVAAEALGEMPDIALLSGFAAQIRTGRAESGIRL</sequence>
<proteinExistence type="predicted"/>
<keyword evidence="4" id="KW-0408">Iron</keyword>
<keyword evidence="5" id="KW-0411">Iron-sulfur</keyword>
<evidence type="ECO:0000259" key="6">
    <source>
        <dbReference type="PROSITE" id="PS51918"/>
    </source>
</evidence>
<dbReference type="InterPro" id="IPR007197">
    <property type="entry name" value="rSAM"/>
</dbReference>
<dbReference type="PROSITE" id="PS51918">
    <property type="entry name" value="RADICAL_SAM"/>
    <property type="match status" value="1"/>
</dbReference>
<feature type="domain" description="Radical SAM core" evidence="6">
    <location>
        <begin position="9"/>
        <end position="226"/>
    </location>
</feature>
<dbReference type="SFLD" id="SFLDS00029">
    <property type="entry name" value="Radical_SAM"/>
    <property type="match status" value="1"/>
</dbReference>
<dbReference type="GO" id="GO:0046872">
    <property type="term" value="F:metal ion binding"/>
    <property type="evidence" value="ECO:0007669"/>
    <property type="project" value="UniProtKB-KW"/>
</dbReference>
<dbReference type="Proteomes" id="UP000199630">
    <property type="component" value="Unassembled WGS sequence"/>
</dbReference>
<dbReference type="RefSeq" id="WP_090057508.1">
    <property type="nucleotide sequence ID" value="NZ_FORH01000001.1"/>
</dbReference>
<dbReference type="OrthoDB" id="9810775at2"/>
<dbReference type="GO" id="GO:0003824">
    <property type="term" value="F:catalytic activity"/>
    <property type="evidence" value="ECO:0007669"/>
    <property type="project" value="InterPro"/>
</dbReference>
<evidence type="ECO:0000256" key="4">
    <source>
        <dbReference type="ARBA" id="ARBA00023004"/>
    </source>
</evidence>
<dbReference type="Gene3D" id="3.20.20.70">
    <property type="entry name" value="Aldolase class I"/>
    <property type="match status" value="1"/>
</dbReference>
<dbReference type="InterPro" id="IPR058240">
    <property type="entry name" value="rSAM_sf"/>
</dbReference>